<dbReference type="Gene3D" id="1.20.1150.12">
    <property type="entry name" value="Endoplasmic reticulum resident protein 29, C-terminal domain"/>
    <property type="match status" value="1"/>
</dbReference>
<keyword evidence="5" id="KW-0413">Isomerase</keyword>
<dbReference type="GO" id="GO:0005783">
    <property type="term" value="C:endoplasmic reticulum"/>
    <property type="evidence" value="ECO:0007669"/>
    <property type="project" value="InterPro"/>
</dbReference>
<evidence type="ECO:0000256" key="3">
    <source>
        <dbReference type="ARBA" id="ARBA00012723"/>
    </source>
</evidence>
<keyword evidence="6" id="KW-0676">Redox-active center</keyword>
<evidence type="ECO:0000256" key="2">
    <source>
        <dbReference type="ARBA" id="ARBA00006347"/>
    </source>
</evidence>
<evidence type="ECO:0000256" key="6">
    <source>
        <dbReference type="ARBA" id="ARBA00023284"/>
    </source>
</evidence>
<dbReference type="OrthoDB" id="10264505at2759"/>
<dbReference type="Pfam" id="PF07749">
    <property type="entry name" value="ERp29"/>
    <property type="match status" value="1"/>
</dbReference>
<comment type="catalytic activity">
    <reaction evidence="1">
        <text>Catalyzes the rearrangement of -S-S- bonds in proteins.</text>
        <dbReference type="EC" id="5.3.4.1"/>
    </reaction>
</comment>
<evidence type="ECO:0000313" key="10">
    <source>
        <dbReference type="Proteomes" id="UP000772434"/>
    </source>
</evidence>
<protein>
    <recommendedName>
        <fullName evidence="3">protein disulfide-isomerase</fullName>
        <ecNumber evidence="3">5.3.4.1</ecNumber>
    </recommendedName>
</protein>
<dbReference type="InterPro" id="IPR011679">
    <property type="entry name" value="ERp29_C"/>
</dbReference>
<dbReference type="Gene3D" id="3.40.30.10">
    <property type="entry name" value="Glutaredoxin"/>
    <property type="match status" value="2"/>
</dbReference>
<dbReference type="EMBL" id="JADNRY010000084">
    <property type="protein sequence ID" value="KAF9066619.1"/>
    <property type="molecule type" value="Genomic_DNA"/>
</dbReference>
<dbReference type="PROSITE" id="PS51352">
    <property type="entry name" value="THIOREDOXIN_2"/>
    <property type="match status" value="1"/>
</dbReference>
<evidence type="ECO:0000256" key="1">
    <source>
        <dbReference type="ARBA" id="ARBA00001182"/>
    </source>
</evidence>
<keyword evidence="4" id="KW-1015">Disulfide bond</keyword>
<dbReference type="InterPro" id="IPR036356">
    <property type="entry name" value="ERp29_C_sf"/>
</dbReference>
<dbReference type="InterPro" id="IPR036249">
    <property type="entry name" value="Thioredoxin-like_sf"/>
</dbReference>
<dbReference type="InterPro" id="IPR013766">
    <property type="entry name" value="Thioredoxin_domain"/>
</dbReference>
<dbReference type="SUPFAM" id="SSF47933">
    <property type="entry name" value="ERP29 C domain-like"/>
    <property type="match status" value="1"/>
</dbReference>
<dbReference type="InterPro" id="IPR017937">
    <property type="entry name" value="Thioredoxin_CS"/>
</dbReference>
<evidence type="ECO:0000313" key="9">
    <source>
        <dbReference type="EMBL" id="KAF9066619.1"/>
    </source>
</evidence>
<dbReference type="PROSITE" id="PS00194">
    <property type="entry name" value="THIOREDOXIN_1"/>
    <property type="match status" value="1"/>
</dbReference>
<evidence type="ECO:0000259" key="8">
    <source>
        <dbReference type="PROSITE" id="PS51352"/>
    </source>
</evidence>
<keyword evidence="10" id="KW-1185">Reference proteome</keyword>
<sequence>MCKGRRGFVRALSPMQISVSLLFAVLVASVSATNVLDLDTKSWDKTIGKGKPGLVEFYAPWCEHCETLAPTYEELADAYSHARDKLFVARIDADGIGRELGEKYGILGYPTLKWFSADGTAEPYSGDTSLYSFTNFITRRTNVKSSITPRPPHAFTVLDYSNFDDIVLDKKKDVLVTFTADWAISEEMINVYERVGAIFENEENCVFAYINIEDHKNSAIKSRYRVVGLPALKFFSKDNKQGEVYYGGRHEADYVNYLNERCGTYRSLDGALSTTAGRVADFDDLARQFFVGSSSTKKSIHKKALKLSHSVGDTAKPYLHIMEKMIKNKGYYEKESKR</sequence>
<evidence type="ECO:0000256" key="4">
    <source>
        <dbReference type="ARBA" id="ARBA00023157"/>
    </source>
</evidence>
<reference evidence="9" key="1">
    <citation type="submission" date="2020-11" db="EMBL/GenBank/DDBJ databases">
        <authorList>
            <consortium name="DOE Joint Genome Institute"/>
            <person name="Ahrendt S."/>
            <person name="Riley R."/>
            <person name="Andreopoulos W."/>
            <person name="Labutti K."/>
            <person name="Pangilinan J."/>
            <person name="Ruiz-Duenas F.J."/>
            <person name="Barrasa J.M."/>
            <person name="Sanchez-Garcia M."/>
            <person name="Camarero S."/>
            <person name="Miyauchi S."/>
            <person name="Serrano A."/>
            <person name="Linde D."/>
            <person name="Babiker R."/>
            <person name="Drula E."/>
            <person name="Ayuso-Fernandez I."/>
            <person name="Pacheco R."/>
            <person name="Padilla G."/>
            <person name="Ferreira P."/>
            <person name="Barriuso J."/>
            <person name="Kellner H."/>
            <person name="Castanera R."/>
            <person name="Alfaro M."/>
            <person name="Ramirez L."/>
            <person name="Pisabarro A.G."/>
            <person name="Kuo A."/>
            <person name="Tritt A."/>
            <person name="Lipzen A."/>
            <person name="He G."/>
            <person name="Yan M."/>
            <person name="Ng V."/>
            <person name="Cullen D."/>
            <person name="Martin F."/>
            <person name="Rosso M.-N."/>
            <person name="Henrissat B."/>
            <person name="Hibbett D."/>
            <person name="Martinez A.T."/>
            <person name="Grigoriev I.V."/>
        </authorList>
    </citation>
    <scope>NUCLEOTIDE SEQUENCE</scope>
    <source>
        <strain evidence="9">AH 40177</strain>
    </source>
</reference>
<dbReference type="GO" id="GO:0003756">
    <property type="term" value="F:protein disulfide isomerase activity"/>
    <property type="evidence" value="ECO:0007669"/>
    <property type="project" value="UniProtKB-EC"/>
</dbReference>
<dbReference type="SUPFAM" id="SSF52833">
    <property type="entry name" value="Thioredoxin-like"/>
    <property type="match status" value="2"/>
</dbReference>
<name>A0A9P5U5E9_9AGAR</name>
<gene>
    <name evidence="9" type="ORF">BDP27DRAFT_998106</name>
</gene>
<feature type="signal peptide" evidence="7">
    <location>
        <begin position="1"/>
        <end position="32"/>
    </location>
</feature>
<dbReference type="InterPro" id="IPR051063">
    <property type="entry name" value="PDI"/>
</dbReference>
<organism evidence="9 10">
    <name type="scientific">Rhodocollybia butyracea</name>
    <dbReference type="NCBI Taxonomy" id="206335"/>
    <lineage>
        <taxon>Eukaryota</taxon>
        <taxon>Fungi</taxon>
        <taxon>Dikarya</taxon>
        <taxon>Basidiomycota</taxon>
        <taxon>Agaricomycotina</taxon>
        <taxon>Agaricomycetes</taxon>
        <taxon>Agaricomycetidae</taxon>
        <taxon>Agaricales</taxon>
        <taxon>Marasmiineae</taxon>
        <taxon>Omphalotaceae</taxon>
        <taxon>Rhodocollybia</taxon>
    </lineage>
</organism>
<dbReference type="AlphaFoldDB" id="A0A9P5U5E9"/>
<dbReference type="GO" id="GO:0006457">
    <property type="term" value="P:protein folding"/>
    <property type="evidence" value="ECO:0007669"/>
    <property type="project" value="TreeGrafter"/>
</dbReference>
<dbReference type="PANTHER" id="PTHR45672:SF11">
    <property type="entry name" value="PROTEIN DISULFIDE-ISOMERASE C17H9.14C"/>
    <property type="match status" value="1"/>
</dbReference>
<evidence type="ECO:0000256" key="7">
    <source>
        <dbReference type="SAM" id="SignalP"/>
    </source>
</evidence>
<proteinExistence type="inferred from homology"/>
<dbReference type="PRINTS" id="PR00421">
    <property type="entry name" value="THIOREDOXIN"/>
</dbReference>
<comment type="caution">
    <text evidence="9">The sequence shown here is derived from an EMBL/GenBank/DDBJ whole genome shotgun (WGS) entry which is preliminary data.</text>
</comment>
<dbReference type="PANTHER" id="PTHR45672">
    <property type="entry name" value="PROTEIN DISULFIDE-ISOMERASE C17H9.14C-RELATED"/>
    <property type="match status" value="1"/>
</dbReference>
<dbReference type="Pfam" id="PF00085">
    <property type="entry name" value="Thioredoxin"/>
    <property type="match status" value="2"/>
</dbReference>
<feature type="chain" id="PRO_5040199923" description="protein disulfide-isomerase" evidence="7">
    <location>
        <begin position="33"/>
        <end position="338"/>
    </location>
</feature>
<dbReference type="EC" id="5.3.4.1" evidence="3"/>
<feature type="domain" description="Thioredoxin" evidence="8">
    <location>
        <begin position="21"/>
        <end position="142"/>
    </location>
</feature>
<comment type="similarity">
    <text evidence="2">Belongs to the protein disulfide isomerase family.</text>
</comment>
<accession>A0A9P5U5E9</accession>
<dbReference type="Proteomes" id="UP000772434">
    <property type="component" value="Unassembled WGS sequence"/>
</dbReference>
<evidence type="ECO:0000256" key="5">
    <source>
        <dbReference type="ARBA" id="ARBA00023235"/>
    </source>
</evidence>
<keyword evidence="7" id="KW-0732">Signal</keyword>